<evidence type="ECO:0000259" key="13">
    <source>
        <dbReference type="PROSITE" id="PS50109"/>
    </source>
</evidence>
<dbReference type="EC" id="2.7.13.3" evidence="2"/>
<dbReference type="FunFam" id="1.10.287.130:FF:000002">
    <property type="entry name" value="Two-component osmosensing histidine kinase"/>
    <property type="match status" value="1"/>
</dbReference>
<dbReference type="SUPFAM" id="SSF52172">
    <property type="entry name" value="CheY-like"/>
    <property type="match status" value="1"/>
</dbReference>
<keyword evidence="4" id="KW-0808">Transferase</keyword>
<dbReference type="SMART" id="SM00388">
    <property type="entry name" value="HisKA"/>
    <property type="match status" value="1"/>
</dbReference>
<dbReference type="InterPro" id="IPR011006">
    <property type="entry name" value="CheY-like_superfamily"/>
</dbReference>
<evidence type="ECO:0000256" key="11">
    <source>
        <dbReference type="PROSITE-ProRule" id="PRU00169"/>
    </source>
</evidence>
<evidence type="ECO:0000256" key="6">
    <source>
        <dbReference type="ARBA" id="ARBA00022777"/>
    </source>
</evidence>
<evidence type="ECO:0000313" key="17">
    <source>
        <dbReference type="EMBL" id="SEJ46351.1"/>
    </source>
</evidence>
<dbReference type="Pfam" id="PF13426">
    <property type="entry name" value="PAS_9"/>
    <property type="match status" value="1"/>
</dbReference>
<dbReference type="PROSITE" id="PS50112">
    <property type="entry name" value="PAS"/>
    <property type="match status" value="1"/>
</dbReference>
<feature type="domain" description="Response regulatory" evidence="14">
    <location>
        <begin position="844"/>
        <end position="960"/>
    </location>
</feature>
<dbReference type="SUPFAM" id="SSF55785">
    <property type="entry name" value="PYP-like sensor domain (PAS domain)"/>
    <property type="match status" value="2"/>
</dbReference>
<evidence type="ECO:0000256" key="12">
    <source>
        <dbReference type="SAM" id="Phobius"/>
    </source>
</evidence>
<feature type="transmembrane region" description="Helical" evidence="12">
    <location>
        <begin position="20"/>
        <end position="41"/>
    </location>
</feature>
<evidence type="ECO:0000256" key="8">
    <source>
        <dbReference type="ARBA" id="ARBA00023012"/>
    </source>
</evidence>
<dbReference type="InterPro" id="IPR013656">
    <property type="entry name" value="PAS_4"/>
</dbReference>
<evidence type="ECO:0000256" key="7">
    <source>
        <dbReference type="ARBA" id="ARBA00022840"/>
    </source>
</evidence>
<dbReference type="InterPro" id="IPR036890">
    <property type="entry name" value="HATPase_C_sf"/>
</dbReference>
<evidence type="ECO:0000256" key="4">
    <source>
        <dbReference type="ARBA" id="ARBA00022679"/>
    </source>
</evidence>
<dbReference type="InterPro" id="IPR001789">
    <property type="entry name" value="Sig_transdc_resp-reg_receiver"/>
</dbReference>
<dbReference type="RefSeq" id="WP_092175157.1">
    <property type="nucleotide sequence ID" value="NZ_FNZH01000004.1"/>
</dbReference>
<keyword evidence="8" id="KW-0902">Two-component regulatory system</keyword>
<evidence type="ECO:0000256" key="10">
    <source>
        <dbReference type="ARBA" id="ARBA00068150"/>
    </source>
</evidence>
<keyword evidence="12" id="KW-0472">Membrane</keyword>
<dbReference type="PANTHER" id="PTHR45339">
    <property type="entry name" value="HYBRID SIGNAL TRANSDUCTION HISTIDINE KINASE J"/>
    <property type="match status" value="1"/>
</dbReference>
<dbReference type="CDD" id="cd17546">
    <property type="entry name" value="REC_hyHK_CKI1_RcsC-like"/>
    <property type="match status" value="1"/>
</dbReference>
<keyword evidence="6" id="KW-0418">Kinase</keyword>
<dbReference type="SUPFAM" id="SSF55874">
    <property type="entry name" value="ATPase domain of HSP90 chaperone/DNA topoisomerase II/histidine kinase"/>
    <property type="match status" value="1"/>
</dbReference>
<dbReference type="PROSITE" id="PS50110">
    <property type="entry name" value="RESPONSE_REGULATORY"/>
    <property type="match status" value="1"/>
</dbReference>
<dbReference type="Gene3D" id="3.30.450.20">
    <property type="entry name" value="PAS domain"/>
    <property type="match status" value="2"/>
</dbReference>
<dbReference type="PROSITE" id="PS50109">
    <property type="entry name" value="HIS_KIN"/>
    <property type="match status" value="1"/>
</dbReference>
<dbReference type="NCBIfam" id="TIGR00229">
    <property type="entry name" value="sensory_box"/>
    <property type="match status" value="1"/>
</dbReference>
<keyword evidence="5" id="KW-0547">Nucleotide-binding</keyword>
<evidence type="ECO:0000256" key="9">
    <source>
        <dbReference type="ARBA" id="ARBA00064003"/>
    </source>
</evidence>
<feature type="domain" description="Histidine kinase" evidence="13">
    <location>
        <begin position="591"/>
        <end position="813"/>
    </location>
</feature>
<dbReference type="CDD" id="cd00082">
    <property type="entry name" value="HisKA"/>
    <property type="match status" value="1"/>
</dbReference>
<dbReference type="AlphaFoldDB" id="A0A1H6YYR5"/>
<dbReference type="Gene3D" id="3.40.50.2300">
    <property type="match status" value="1"/>
</dbReference>
<dbReference type="FunFam" id="3.30.565.10:FF:000010">
    <property type="entry name" value="Sensor histidine kinase RcsC"/>
    <property type="match status" value="1"/>
</dbReference>
<evidence type="ECO:0000256" key="1">
    <source>
        <dbReference type="ARBA" id="ARBA00000085"/>
    </source>
</evidence>
<dbReference type="InterPro" id="IPR000014">
    <property type="entry name" value="PAS"/>
</dbReference>
<dbReference type="EMBL" id="FNZH01000004">
    <property type="protein sequence ID" value="SEJ46351.1"/>
    <property type="molecule type" value="Genomic_DNA"/>
</dbReference>
<evidence type="ECO:0000256" key="5">
    <source>
        <dbReference type="ARBA" id="ARBA00022741"/>
    </source>
</evidence>
<dbReference type="PRINTS" id="PR00344">
    <property type="entry name" value="BCTRLSENSOR"/>
</dbReference>
<dbReference type="SMART" id="SM00448">
    <property type="entry name" value="REC"/>
    <property type="match status" value="1"/>
</dbReference>
<dbReference type="Pfam" id="PF00512">
    <property type="entry name" value="HisKA"/>
    <property type="match status" value="1"/>
</dbReference>
<evidence type="ECO:0000256" key="3">
    <source>
        <dbReference type="ARBA" id="ARBA00022553"/>
    </source>
</evidence>
<dbReference type="GO" id="GO:0000155">
    <property type="term" value="F:phosphorelay sensor kinase activity"/>
    <property type="evidence" value="ECO:0007669"/>
    <property type="project" value="InterPro"/>
</dbReference>
<dbReference type="Gene3D" id="3.30.565.10">
    <property type="entry name" value="Histidine kinase-like ATPase, C-terminal domain"/>
    <property type="match status" value="1"/>
</dbReference>
<reference evidence="18" key="1">
    <citation type="submission" date="2016-10" db="EMBL/GenBank/DDBJ databases">
        <authorList>
            <person name="Varghese N."/>
            <person name="Submissions S."/>
        </authorList>
    </citation>
    <scope>NUCLEOTIDE SEQUENCE [LARGE SCALE GENOMIC DNA]</scope>
    <source>
        <strain evidence="18">IBRC-M 10761</strain>
    </source>
</reference>
<accession>A0A1H6YYR5</accession>
<dbReference type="SMART" id="SM00387">
    <property type="entry name" value="HATPase_c"/>
    <property type="match status" value="1"/>
</dbReference>
<dbReference type="InterPro" id="IPR035965">
    <property type="entry name" value="PAS-like_dom_sf"/>
</dbReference>
<evidence type="ECO:0000259" key="14">
    <source>
        <dbReference type="PROSITE" id="PS50110"/>
    </source>
</evidence>
<dbReference type="Pfam" id="PF08448">
    <property type="entry name" value="PAS_4"/>
    <property type="match status" value="1"/>
</dbReference>
<dbReference type="Proteomes" id="UP000199403">
    <property type="component" value="Unassembled WGS sequence"/>
</dbReference>
<keyword evidence="7" id="KW-0067">ATP-binding</keyword>
<dbReference type="PROSITE" id="PS50113">
    <property type="entry name" value="PAC"/>
    <property type="match status" value="1"/>
</dbReference>
<dbReference type="Pfam" id="PF02518">
    <property type="entry name" value="HATPase_c"/>
    <property type="match status" value="1"/>
</dbReference>
<name>A0A1H6YYR5_9BACT</name>
<sequence>MTRESGHKEGKNRREAQRFWWLIGLSIGAILFTVTLAFLFYNALSQNLVENRKVFLNKQVELAANEAQRNFNNLYEDLIFYANNQERSANDSDLPLNPNVDEARVRRLLNNYINLIDTLIIEKGDFRKAYRVSDANYFSITESAQSIDAASCRYCFRVKSDKGNVALLAKLNLGMYFSRHLVNYYLGPNTTKLVYFEGSFFQLIDDSMQLPVALEPRLREAVEREIRGGLRGQYEGLLEVGEAFGSQESLLIQYPFTLFRLELKSPIAFVFTQNKSTVVSGLFANYFYLFLSLFALLLFVVYFLSKYFKVTSENNHLLEKKSRDLDQLLKQQTMLLQQSRGFIYYQNEDLNLYKVSDNVTEVLGYSAEEFLSLSVGEWMCDDSGGFSVSKKEAIERKADFYYYESNSNQKQGSPIRVKIFEKLIYDERSNFAGAVGICTDINDKYMADQELIRSENRLRSVLNSLPDTIFIYNNKGDFLDYYVHNDELLLQPPQKALGKNISEMLTGESGERAMRAFKRSVMTGKMQTEELDLLLDIGRRYFEVRFFKLDDKRMISVARDITGQKLWEKGLREAKEAAEIANREKSNFLANMSHEIRTPLNGLLGITGLLSKTSLTDEQRELLSIIGDSGESLLHIVNDILDYSKIEAGKMELNPVLFKLKPEMERIINVFSGMAQEKSLSIRLDVDATLPEAVVLDREKLTQIFFNIIGNAVKYSQKNGKIAVYLKGEKLFSHNLILHCAVEDDGVGIAREKLPELVKPFTQANAASNGEYKGTGLGLAIANKLIELMGGVLQIESELGVGSTFSFTLISYINGEQVEIDAEIPAGIKDTVSFETIGEDFPLDILIVEDNEINLKFMGMLLSQLGYEPDIAMNGMEAIACVEKKKYDLIFMDNQMPGMNGMDATKAIRTMAYGKAVRIVGLSASVFKEDVEHALSIGMNDYLTKPVKIEQIVNTIKSCAMAASKEVK</sequence>
<dbReference type="InterPro" id="IPR036097">
    <property type="entry name" value="HisK_dim/P_sf"/>
</dbReference>
<dbReference type="PANTHER" id="PTHR45339:SF1">
    <property type="entry name" value="HYBRID SIGNAL TRANSDUCTION HISTIDINE KINASE J"/>
    <property type="match status" value="1"/>
</dbReference>
<dbReference type="Pfam" id="PF00072">
    <property type="entry name" value="Response_reg"/>
    <property type="match status" value="1"/>
</dbReference>
<dbReference type="SMART" id="SM00091">
    <property type="entry name" value="PAS"/>
    <property type="match status" value="2"/>
</dbReference>
<dbReference type="InterPro" id="IPR004358">
    <property type="entry name" value="Sig_transdc_His_kin-like_C"/>
</dbReference>
<dbReference type="STRING" id="1416801.SAMN05192553_10488"/>
<keyword evidence="12" id="KW-1133">Transmembrane helix</keyword>
<feature type="domain" description="PAS" evidence="15">
    <location>
        <begin position="454"/>
        <end position="524"/>
    </location>
</feature>
<dbReference type="GO" id="GO:0005524">
    <property type="term" value="F:ATP binding"/>
    <property type="evidence" value="ECO:0007669"/>
    <property type="project" value="UniProtKB-KW"/>
</dbReference>
<dbReference type="InterPro" id="IPR005467">
    <property type="entry name" value="His_kinase_dom"/>
</dbReference>
<keyword evidence="12" id="KW-0812">Transmembrane</keyword>
<dbReference type="InterPro" id="IPR003594">
    <property type="entry name" value="HATPase_dom"/>
</dbReference>
<keyword evidence="18" id="KW-1185">Reference proteome</keyword>
<protein>
    <recommendedName>
        <fullName evidence="10">Sensory/regulatory protein RpfC</fullName>
        <ecNumber evidence="2">2.7.13.3</ecNumber>
    </recommendedName>
</protein>
<evidence type="ECO:0000313" key="18">
    <source>
        <dbReference type="Proteomes" id="UP000199403"/>
    </source>
</evidence>
<evidence type="ECO:0000256" key="2">
    <source>
        <dbReference type="ARBA" id="ARBA00012438"/>
    </source>
</evidence>
<feature type="transmembrane region" description="Helical" evidence="12">
    <location>
        <begin position="286"/>
        <end position="304"/>
    </location>
</feature>
<gene>
    <name evidence="17" type="ORF">SAMN05192553_10488</name>
</gene>
<evidence type="ECO:0000259" key="16">
    <source>
        <dbReference type="PROSITE" id="PS50113"/>
    </source>
</evidence>
<keyword evidence="3 11" id="KW-0597">Phosphoprotein</keyword>
<dbReference type="Gene3D" id="1.10.287.130">
    <property type="match status" value="1"/>
</dbReference>
<dbReference type="OrthoDB" id="9811889at2"/>
<dbReference type="CDD" id="cd16922">
    <property type="entry name" value="HATPase_EvgS-ArcB-TorS-like"/>
    <property type="match status" value="1"/>
</dbReference>
<comment type="subunit">
    <text evidence="9">At low DSF concentrations, interacts with RpfF.</text>
</comment>
<dbReference type="SUPFAM" id="SSF47384">
    <property type="entry name" value="Homodimeric domain of signal transducing histidine kinase"/>
    <property type="match status" value="1"/>
</dbReference>
<feature type="domain" description="PAC" evidence="16">
    <location>
        <begin position="396"/>
        <end position="453"/>
    </location>
</feature>
<comment type="catalytic activity">
    <reaction evidence="1">
        <text>ATP + protein L-histidine = ADP + protein N-phospho-L-histidine.</text>
        <dbReference type="EC" id="2.7.13.3"/>
    </reaction>
</comment>
<dbReference type="InterPro" id="IPR000700">
    <property type="entry name" value="PAS-assoc_C"/>
</dbReference>
<organism evidence="17 18">
    <name type="scientific">Cyclobacterium xiamenense</name>
    <dbReference type="NCBI Taxonomy" id="1297121"/>
    <lineage>
        <taxon>Bacteria</taxon>
        <taxon>Pseudomonadati</taxon>
        <taxon>Bacteroidota</taxon>
        <taxon>Cytophagia</taxon>
        <taxon>Cytophagales</taxon>
        <taxon>Cyclobacteriaceae</taxon>
        <taxon>Cyclobacterium</taxon>
    </lineage>
</organism>
<proteinExistence type="predicted"/>
<feature type="modified residue" description="4-aspartylphosphate" evidence="11">
    <location>
        <position position="893"/>
    </location>
</feature>
<evidence type="ECO:0000259" key="15">
    <source>
        <dbReference type="PROSITE" id="PS50112"/>
    </source>
</evidence>
<dbReference type="InterPro" id="IPR003661">
    <property type="entry name" value="HisK_dim/P_dom"/>
</dbReference>